<dbReference type="OrthoDB" id="6159398at2759"/>
<dbReference type="InParanoid" id="A0A7R8YXB0"/>
<keyword evidence="4" id="KW-1185">Reference proteome</keyword>
<reference evidence="3 4" key="1">
    <citation type="submission" date="2020-11" db="EMBL/GenBank/DDBJ databases">
        <authorList>
            <person name="Wallbank WR R."/>
            <person name="Pardo Diaz C."/>
            <person name="Kozak K."/>
            <person name="Martin S."/>
            <person name="Jiggins C."/>
            <person name="Moest M."/>
            <person name="Warren A I."/>
            <person name="Generalovic N T."/>
            <person name="Byers J.R.P. K."/>
            <person name="Montejo-Kovacevich G."/>
            <person name="Yen C E."/>
        </authorList>
    </citation>
    <scope>NUCLEOTIDE SEQUENCE [LARGE SCALE GENOMIC DNA]</scope>
</reference>
<dbReference type="InterPro" id="IPR013783">
    <property type="entry name" value="Ig-like_fold"/>
</dbReference>
<dbReference type="SMART" id="SM00408">
    <property type="entry name" value="IGc2"/>
    <property type="match status" value="1"/>
</dbReference>
<dbReference type="InterPro" id="IPR003599">
    <property type="entry name" value="Ig_sub"/>
</dbReference>
<sequence length="384" mass="43449">MGISFPRPTDCQISRSTPYEADEQLLAVDEDSTPCKWIKWTEMKSQSLIMEYSGQLLSLLLVVVAETVTSEKNQTQLLPHQAPIVWPQLSIVSGNEEITNQEITVEEGEEVEFGCSMSVSENTQLKIVWWKNGERVNSGPNAIGDTAELYCNYHTNAVDVSIYWAKEGTLLNNDQNKYEIRNNENVEAYQVNHTVLTVKEINASDFGEYKCVVRDDVGRSGNLYLIQEPEPAQFEFMSIEGRSVTIQWSTNSKQLLLEAVLHFRINWSEHWLIETIPAPQHQGSGRWQLQHKFELPSGIWYVRVKTRNTAGWSKYSKVETFEIENSLEEKPFGNQKRFISDQFQVANIGGGSGSATKTTSFVALGYSITSLLVISTLAPWFGLC</sequence>
<dbReference type="InterPro" id="IPR003598">
    <property type="entry name" value="Ig_sub2"/>
</dbReference>
<keyword evidence="1" id="KW-0812">Transmembrane</keyword>
<dbReference type="SMART" id="SM00409">
    <property type="entry name" value="IG"/>
    <property type="match status" value="1"/>
</dbReference>
<dbReference type="InterPro" id="IPR013098">
    <property type="entry name" value="Ig_I-set"/>
</dbReference>
<evidence type="ECO:0000259" key="2">
    <source>
        <dbReference type="PROSITE" id="PS50835"/>
    </source>
</evidence>
<feature type="transmembrane region" description="Helical" evidence="1">
    <location>
        <begin position="361"/>
        <end position="383"/>
    </location>
</feature>
<keyword evidence="1" id="KW-0472">Membrane</keyword>
<dbReference type="InterPro" id="IPR007110">
    <property type="entry name" value="Ig-like_dom"/>
</dbReference>
<protein>
    <recommendedName>
        <fullName evidence="2">Ig-like domain-containing protein</fullName>
    </recommendedName>
</protein>
<accession>A0A7R8YXB0</accession>
<feature type="domain" description="Ig-like" evidence="2">
    <location>
        <begin position="87"/>
        <end position="215"/>
    </location>
</feature>
<evidence type="ECO:0000256" key="1">
    <source>
        <dbReference type="SAM" id="Phobius"/>
    </source>
</evidence>
<evidence type="ECO:0000313" key="3">
    <source>
        <dbReference type="EMBL" id="CAD7089243.1"/>
    </source>
</evidence>
<dbReference type="Gene3D" id="2.60.40.10">
    <property type="entry name" value="Immunoglobulins"/>
    <property type="match status" value="2"/>
</dbReference>
<dbReference type="EMBL" id="LR899012">
    <property type="protein sequence ID" value="CAD7089243.1"/>
    <property type="molecule type" value="Genomic_DNA"/>
</dbReference>
<dbReference type="SUPFAM" id="SSF48726">
    <property type="entry name" value="Immunoglobulin"/>
    <property type="match status" value="1"/>
</dbReference>
<proteinExistence type="predicted"/>
<dbReference type="InterPro" id="IPR036179">
    <property type="entry name" value="Ig-like_dom_sf"/>
</dbReference>
<dbReference type="Pfam" id="PF07679">
    <property type="entry name" value="I-set"/>
    <property type="match status" value="1"/>
</dbReference>
<dbReference type="PROSITE" id="PS50835">
    <property type="entry name" value="IG_LIKE"/>
    <property type="match status" value="1"/>
</dbReference>
<name>A0A7R8YXB0_HERIL</name>
<dbReference type="AlphaFoldDB" id="A0A7R8YXB0"/>
<dbReference type="FunCoup" id="A0A7R8YXB0">
    <property type="interactions" value="8"/>
</dbReference>
<keyword evidence="1" id="KW-1133">Transmembrane helix</keyword>
<evidence type="ECO:0000313" key="4">
    <source>
        <dbReference type="Proteomes" id="UP000594454"/>
    </source>
</evidence>
<dbReference type="Proteomes" id="UP000594454">
    <property type="component" value="Chromosome 4"/>
</dbReference>
<gene>
    <name evidence="3" type="ORF">HERILL_LOCUS11810</name>
</gene>
<organism evidence="3 4">
    <name type="scientific">Hermetia illucens</name>
    <name type="common">Black soldier fly</name>
    <dbReference type="NCBI Taxonomy" id="343691"/>
    <lineage>
        <taxon>Eukaryota</taxon>
        <taxon>Metazoa</taxon>
        <taxon>Ecdysozoa</taxon>
        <taxon>Arthropoda</taxon>
        <taxon>Hexapoda</taxon>
        <taxon>Insecta</taxon>
        <taxon>Pterygota</taxon>
        <taxon>Neoptera</taxon>
        <taxon>Endopterygota</taxon>
        <taxon>Diptera</taxon>
        <taxon>Brachycera</taxon>
        <taxon>Stratiomyomorpha</taxon>
        <taxon>Stratiomyidae</taxon>
        <taxon>Hermetiinae</taxon>
        <taxon>Hermetia</taxon>
    </lineage>
</organism>